<feature type="transmembrane region" description="Helical" evidence="1">
    <location>
        <begin position="28"/>
        <end position="48"/>
    </location>
</feature>
<name>A0AAV2A153_9ARAC</name>
<keyword evidence="3" id="KW-1185">Reference proteome</keyword>
<evidence type="ECO:0000313" key="2">
    <source>
        <dbReference type="EMBL" id="CAL1277767.1"/>
    </source>
</evidence>
<dbReference type="PANTHER" id="PTHR11161">
    <property type="entry name" value="O-ACYLTRANSFERASE"/>
    <property type="match status" value="1"/>
</dbReference>
<evidence type="ECO:0000256" key="1">
    <source>
        <dbReference type="SAM" id="Phobius"/>
    </source>
</evidence>
<feature type="non-terminal residue" evidence="2">
    <location>
        <position position="150"/>
    </location>
</feature>
<evidence type="ECO:0000313" key="3">
    <source>
        <dbReference type="Proteomes" id="UP001497382"/>
    </source>
</evidence>
<keyword evidence="1" id="KW-1133">Transmembrane helix</keyword>
<keyword evidence="1" id="KW-0472">Membrane</keyword>
<organism evidence="2 3">
    <name type="scientific">Larinioides sclopetarius</name>
    <dbReference type="NCBI Taxonomy" id="280406"/>
    <lineage>
        <taxon>Eukaryota</taxon>
        <taxon>Metazoa</taxon>
        <taxon>Ecdysozoa</taxon>
        <taxon>Arthropoda</taxon>
        <taxon>Chelicerata</taxon>
        <taxon>Arachnida</taxon>
        <taxon>Araneae</taxon>
        <taxon>Araneomorphae</taxon>
        <taxon>Entelegynae</taxon>
        <taxon>Araneoidea</taxon>
        <taxon>Araneidae</taxon>
        <taxon>Larinioides</taxon>
    </lineage>
</organism>
<gene>
    <name evidence="2" type="ORF">LARSCL_LOCUS9395</name>
</gene>
<keyword evidence="1" id="KW-0812">Transmembrane</keyword>
<dbReference type="PANTHER" id="PTHR11161:SF0">
    <property type="entry name" value="O-ACYLTRANSFERASE LIKE PROTEIN"/>
    <property type="match status" value="1"/>
</dbReference>
<feature type="transmembrane region" description="Helical" evidence="1">
    <location>
        <begin position="68"/>
        <end position="88"/>
    </location>
</feature>
<comment type="caution">
    <text evidence="2">The sequence shown here is derived from an EMBL/GenBank/DDBJ whole genome shotgun (WGS) entry which is preliminary data.</text>
</comment>
<dbReference type="EMBL" id="CAXIEN010000104">
    <property type="protein sequence ID" value="CAL1277767.1"/>
    <property type="molecule type" value="Genomic_DNA"/>
</dbReference>
<sequence length="150" mass="17328">MGPYLVGILLAYYLYKRRKENSNKLERIYLTIGWIVASGLRLTVQLGLYHQSLTPVGTGFYNSFSRTIFGLGVAWVIFVCVEGQADIVNRFLSWKPWIPLSRLTFCAYLVHPIVQTIYLNSMRTLILFNHSNMVRINLYSNYLSHSINKS</sequence>
<proteinExistence type="predicted"/>
<accession>A0AAV2A153</accession>
<protein>
    <recommendedName>
        <fullName evidence="4">Acyltransferase 3 domain-containing protein</fullName>
    </recommendedName>
</protein>
<dbReference type="AlphaFoldDB" id="A0AAV2A153"/>
<reference evidence="2 3" key="1">
    <citation type="submission" date="2024-04" db="EMBL/GenBank/DDBJ databases">
        <authorList>
            <person name="Rising A."/>
            <person name="Reimegard J."/>
            <person name="Sonavane S."/>
            <person name="Akerstrom W."/>
            <person name="Nylinder S."/>
            <person name="Hedman E."/>
            <person name="Kallberg Y."/>
        </authorList>
    </citation>
    <scope>NUCLEOTIDE SEQUENCE [LARGE SCALE GENOMIC DNA]</scope>
</reference>
<dbReference type="Proteomes" id="UP001497382">
    <property type="component" value="Unassembled WGS sequence"/>
</dbReference>
<dbReference type="InterPro" id="IPR052728">
    <property type="entry name" value="O2_lipid_transport_reg"/>
</dbReference>
<evidence type="ECO:0008006" key="4">
    <source>
        <dbReference type="Google" id="ProtNLM"/>
    </source>
</evidence>